<dbReference type="KEGG" id="camu:CA2015_1915"/>
<dbReference type="Proteomes" id="UP000036520">
    <property type="component" value="Chromosome"/>
</dbReference>
<dbReference type="PATRIC" id="fig|320787.5.peg.2115"/>
<evidence type="ECO:0000313" key="5">
    <source>
        <dbReference type="Proteomes" id="UP000036520"/>
    </source>
</evidence>
<evidence type="ECO:0000256" key="2">
    <source>
        <dbReference type="PIRSR" id="PIRSR039004-2"/>
    </source>
</evidence>
<name>A0A0H4PSQ8_9BACT</name>
<dbReference type="Pfam" id="PF01979">
    <property type="entry name" value="Amidohydro_1"/>
    <property type="match status" value="1"/>
</dbReference>
<evidence type="ECO:0000256" key="1">
    <source>
        <dbReference type="PIRSR" id="PIRSR039004-1"/>
    </source>
</evidence>
<dbReference type="GO" id="GO:0019213">
    <property type="term" value="F:deacetylase activity"/>
    <property type="evidence" value="ECO:0007669"/>
    <property type="project" value="InterPro"/>
</dbReference>
<proteinExistence type="predicted"/>
<dbReference type="InterPro" id="IPR020043">
    <property type="entry name" value="Deacetylase_Atu3266-like"/>
</dbReference>
<feature type="binding site" evidence="1">
    <location>
        <position position="311"/>
    </location>
    <ligand>
        <name>Zn(2+)</name>
        <dbReference type="ChEBI" id="CHEBI:29105"/>
        <label>1</label>
    </ligand>
</feature>
<dbReference type="RefSeq" id="WP_048641685.1">
    <property type="nucleotide sequence ID" value="NZ_CAXBGM010000030.1"/>
</dbReference>
<feature type="binding site" evidence="1">
    <location>
        <position position="92"/>
    </location>
    <ligand>
        <name>Zn(2+)</name>
        <dbReference type="ChEBI" id="CHEBI:29105"/>
        <label>1</label>
    </ligand>
</feature>
<dbReference type="GO" id="GO:0016810">
    <property type="term" value="F:hydrolase activity, acting on carbon-nitrogen (but not peptide) bonds"/>
    <property type="evidence" value="ECO:0007669"/>
    <property type="project" value="InterPro"/>
</dbReference>
<accession>A0A0H4PSQ8</accession>
<organism evidence="4 5">
    <name type="scientific">Cyclobacterium amurskyense</name>
    <dbReference type="NCBI Taxonomy" id="320787"/>
    <lineage>
        <taxon>Bacteria</taxon>
        <taxon>Pseudomonadati</taxon>
        <taxon>Bacteroidota</taxon>
        <taxon>Cytophagia</taxon>
        <taxon>Cytophagales</taxon>
        <taxon>Cyclobacteriaceae</taxon>
        <taxon>Cyclobacterium</taxon>
    </lineage>
</organism>
<feature type="domain" description="Amidohydrolase-related" evidence="3">
    <location>
        <begin position="296"/>
        <end position="407"/>
    </location>
</feature>
<keyword evidence="1" id="KW-0479">Metal-binding</keyword>
<sequence>MSFPKLLDKTFAFFTLSFLLICLTGNAQNIDLLLKGGHVIDPKNGISETMDIAISGKQIIKVAKNIPEKTAKKTIDLKGYYVTPGLIDMHVHVFNGADTDSYIANALTSLPPDGFTFRAGVTTVVDAGSSGWRNFRQFKKQTIDQSQTRVLALLNIVGTGMYGRLEEQDVTDMNPTMTANMISKMFPDILVGIKSAHYWGDFTQVDLAVEAGKLAEVPVMVDFGEHQPPNSIESLFMEHLRPGDIFTHTFSYGPNNRETIVDEDLKVKPFVFEAQKRGINFDVGHGGGAFSFRQAIPAIQQGFLPNVISSDLHSQSMNSGFKDMANLLSKFMSMGLSMEEVVLRATWNPAQVINRKDLGNLDVGAEADIAIFTLREGDFGFLDIRRTKIDGDKRLETEMTIRAGRIVWDLNGLSAPYWESEFK</sequence>
<dbReference type="SUPFAM" id="SSF51556">
    <property type="entry name" value="Metallo-dependent hydrolases"/>
    <property type="match status" value="1"/>
</dbReference>
<feature type="modified residue" description="N6-carboxylysine" evidence="2">
    <location>
        <position position="194"/>
    </location>
</feature>
<dbReference type="EMBL" id="CP012040">
    <property type="protein sequence ID" value="AKP51342.1"/>
    <property type="molecule type" value="Genomic_DNA"/>
</dbReference>
<dbReference type="Gene3D" id="3.20.20.140">
    <property type="entry name" value="Metal-dependent hydrolases"/>
    <property type="match status" value="1"/>
</dbReference>
<dbReference type="OrthoDB" id="9775607at2"/>
<feature type="binding site" description="via carbamate group" evidence="1">
    <location>
        <position position="194"/>
    </location>
    <ligand>
        <name>Zn(2+)</name>
        <dbReference type="ChEBI" id="CHEBI:29105"/>
        <label>1</label>
    </ligand>
</feature>
<feature type="binding site" description="via carbamate group" evidence="1">
    <location>
        <position position="194"/>
    </location>
    <ligand>
        <name>Zn(2+)</name>
        <dbReference type="ChEBI" id="CHEBI:29105"/>
        <label>2</label>
    </ligand>
</feature>
<protein>
    <submittedName>
        <fullName evidence="4">Amidohydrolase</fullName>
    </submittedName>
</protein>
<dbReference type="SUPFAM" id="SSF51338">
    <property type="entry name" value="Composite domain of metallo-dependent hydrolases"/>
    <property type="match status" value="1"/>
</dbReference>
<dbReference type="InterPro" id="IPR011059">
    <property type="entry name" value="Metal-dep_hydrolase_composite"/>
</dbReference>
<dbReference type="InterPro" id="IPR032466">
    <property type="entry name" value="Metal_Hydrolase"/>
</dbReference>
<evidence type="ECO:0000313" key="4">
    <source>
        <dbReference type="EMBL" id="AKP51342.1"/>
    </source>
</evidence>
<dbReference type="STRING" id="320787.CA2015_1915"/>
<keyword evidence="1" id="KW-0862">Zinc</keyword>
<dbReference type="PANTHER" id="PTHR42717:SF1">
    <property type="entry name" value="IMIDAZOLONEPROPIONASE AND RELATED AMIDOHYDROLASES"/>
    <property type="match status" value="1"/>
</dbReference>
<dbReference type="InterPro" id="IPR006680">
    <property type="entry name" value="Amidohydro-rel"/>
</dbReference>
<feature type="binding site" evidence="1">
    <location>
        <position position="90"/>
    </location>
    <ligand>
        <name>Zn(2+)</name>
        <dbReference type="ChEBI" id="CHEBI:29105"/>
        <label>1</label>
    </ligand>
</feature>
<dbReference type="Gene3D" id="2.30.40.10">
    <property type="entry name" value="Urease, subunit C, domain 1"/>
    <property type="match status" value="1"/>
</dbReference>
<reference evidence="4 5" key="1">
    <citation type="submission" date="2015-07" db="EMBL/GenBank/DDBJ databases">
        <authorList>
            <person name="Kim K.M."/>
        </authorList>
    </citation>
    <scope>NUCLEOTIDE SEQUENCE [LARGE SCALE GENOMIC DNA]</scope>
    <source>
        <strain evidence="4 5">KCTC 12363</strain>
    </source>
</reference>
<dbReference type="PIRSF" id="PIRSF039004">
    <property type="entry name" value="ADE_EF_0837"/>
    <property type="match status" value="1"/>
</dbReference>
<dbReference type="PANTHER" id="PTHR42717">
    <property type="entry name" value="DIHYDROOROTASE-RELATED"/>
    <property type="match status" value="1"/>
</dbReference>
<keyword evidence="5" id="KW-1185">Reference proteome</keyword>
<dbReference type="AlphaFoldDB" id="A0A0H4PSQ8"/>
<feature type="binding site" evidence="1">
    <location>
        <position position="248"/>
    </location>
    <ligand>
        <name>Zn(2+)</name>
        <dbReference type="ChEBI" id="CHEBI:29105"/>
        <label>2</label>
    </ligand>
</feature>
<keyword evidence="4" id="KW-0378">Hydrolase</keyword>
<gene>
    <name evidence="4" type="ORF">CA2015_1915</name>
</gene>
<dbReference type="NCBIfam" id="NF006689">
    <property type="entry name" value="PRK09237.1"/>
    <property type="match status" value="1"/>
</dbReference>
<evidence type="ECO:0000259" key="3">
    <source>
        <dbReference type="Pfam" id="PF01979"/>
    </source>
</evidence>
<dbReference type="GO" id="GO:0046872">
    <property type="term" value="F:metal ion binding"/>
    <property type="evidence" value="ECO:0007669"/>
    <property type="project" value="UniProtKB-KW"/>
</dbReference>